<evidence type="ECO:0000313" key="1">
    <source>
        <dbReference type="EMBL" id="KQL20497.1"/>
    </source>
</evidence>
<name>A0A0Q3QQQ6_9BACI</name>
<comment type="caution">
    <text evidence="1">The sequence shown here is derived from an EMBL/GenBank/DDBJ whole genome shotgun (WGS) entry which is preliminary data.</text>
</comment>
<sequence>MERKIYNGWAFTENEAEKGKVNREIFQELKTKYKVYRDDINFNPTVNLDEYDVVIGREPGYHHAVYNIVKNAPDLSTDELLLLCDGGNLCFGGSRKSNNHLRVSED</sequence>
<reference evidence="1 2" key="1">
    <citation type="submission" date="2015-09" db="EMBL/GenBank/DDBJ databases">
        <title>Genome sequencing project for genomic taxonomy and phylogenomics of Bacillus-like bacteria.</title>
        <authorList>
            <person name="Liu B."/>
            <person name="Wang J."/>
            <person name="Zhu Y."/>
            <person name="Liu G."/>
            <person name="Chen Q."/>
            <person name="Chen Z."/>
            <person name="Lan J."/>
            <person name="Che J."/>
            <person name="Ge C."/>
            <person name="Shi H."/>
            <person name="Pan Z."/>
            <person name="Liu X."/>
        </authorList>
    </citation>
    <scope>NUCLEOTIDE SEQUENCE [LARGE SCALE GENOMIC DNA]</scope>
    <source>
        <strain evidence="1 2">FJAT-18043</strain>
    </source>
</reference>
<organism evidence="1 2">
    <name type="scientific">Cytobacillus solani</name>
    <dbReference type="NCBI Taxonomy" id="1637975"/>
    <lineage>
        <taxon>Bacteria</taxon>
        <taxon>Bacillati</taxon>
        <taxon>Bacillota</taxon>
        <taxon>Bacilli</taxon>
        <taxon>Bacillales</taxon>
        <taxon>Bacillaceae</taxon>
        <taxon>Cytobacillus</taxon>
    </lineage>
</organism>
<accession>A0A0Q3QQQ6</accession>
<dbReference type="STRING" id="1637975.AN957_19175"/>
<evidence type="ECO:0000313" key="2">
    <source>
        <dbReference type="Proteomes" id="UP000050996"/>
    </source>
</evidence>
<dbReference type="Proteomes" id="UP000050996">
    <property type="component" value="Unassembled WGS sequence"/>
</dbReference>
<gene>
    <name evidence="1" type="ORF">AN957_19175</name>
</gene>
<dbReference type="RefSeq" id="WP_056685676.1">
    <property type="nucleotide sequence ID" value="NZ_LJIX01000006.1"/>
</dbReference>
<dbReference type="AlphaFoldDB" id="A0A0Q3QQQ6"/>
<dbReference type="EMBL" id="LJIX01000006">
    <property type="protein sequence ID" value="KQL20497.1"/>
    <property type="molecule type" value="Genomic_DNA"/>
</dbReference>
<proteinExistence type="predicted"/>
<keyword evidence="2" id="KW-1185">Reference proteome</keyword>
<protein>
    <submittedName>
        <fullName evidence="1">Uncharacterized protein</fullName>
    </submittedName>
</protein>
<dbReference type="PATRIC" id="fig|1637975.4.peg.3796"/>